<dbReference type="Pfam" id="PF16790">
    <property type="entry name" value="Phage_clamp_A"/>
    <property type="match status" value="1"/>
</dbReference>
<evidence type="ECO:0000313" key="1">
    <source>
        <dbReference type="EMBL" id="SVA74090.1"/>
    </source>
</evidence>
<dbReference type="AlphaFoldDB" id="A0A381YB22"/>
<accession>A0A381YB22</accession>
<evidence type="ECO:0008006" key="2">
    <source>
        <dbReference type="Google" id="ProtNLM"/>
    </source>
</evidence>
<dbReference type="InterPro" id="IPR031868">
    <property type="entry name" value="Phage_clamp_gp62"/>
</dbReference>
<dbReference type="GO" id="GO:0006260">
    <property type="term" value="P:DNA replication"/>
    <property type="evidence" value="ECO:0007669"/>
    <property type="project" value="InterPro"/>
</dbReference>
<dbReference type="EMBL" id="UINC01017777">
    <property type="protein sequence ID" value="SVA74090.1"/>
    <property type="molecule type" value="Genomic_DNA"/>
</dbReference>
<gene>
    <name evidence="1" type="ORF">METZ01_LOCUS126944</name>
</gene>
<sequence>MYELKDYLKAINESKENLLDTPDPTWAKKYPPFVINRCLSMFYDTIMHSNEMNGLHFLSKRMQFHYLINSIRKKRRFGGRWLSKTKLKNLDIVKRYYGYSNTKAKEVLNILTDDQIERLKLNLIQGGRKFK</sequence>
<proteinExistence type="predicted"/>
<reference evidence="1" key="1">
    <citation type="submission" date="2018-05" db="EMBL/GenBank/DDBJ databases">
        <authorList>
            <person name="Lanie J.A."/>
            <person name="Ng W.-L."/>
            <person name="Kazmierczak K.M."/>
            <person name="Andrzejewski T.M."/>
            <person name="Davidsen T.M."/>
            <person name="Wayne K.J."/>
            <person name="Tettelin H."/>
            <person name="Glass J.I."/>
            <person name="Rusch D."/>
            <person name="Podicherti R."/>
            <person name="Tsui H.-C.T."/>
            <person name="Winkler M.E."/>
        </authorList>
    </citation>
    <scope>NUCLEOTIDE SEQUENCE</scope>
</reference>
<organism evidence="1">
    <name type="scientific">marine metagenome</name>
    <dbReference type="NCBI Taxonomy" id="408172"/>
    <lineage>
        <taxon>unclassified sequences</taxon>
        <taxon>metagenomes</taxon>
        <taxon>ecological metagenomes</taxon>
    </lineage>
</organism>
<protein>
    <recommendedName>
        <fullName evidence="2">DNA polymerase</fullName>
    </recommendedName>
</protein>
<name>A0A381YB22_9ZZZZ</name>
<dbReference type="Gene3D" id="1.20.272.50">
    <property type="entry name" value="Bacteriophage clamp loader A subunit, A' domain"/>
    <property type="match status" value="1"/>
</dbReference>
<dbReference type="GO" id="GO:0003677">
    <property type="term" value="F:DNA binding"/>
    <property type="evidence" value="ECO:0007669"/>
    <property type="project" value="InterPro"/>
</dbReference>